<dbReference type="KEGG" id="psco:LY89DRAFT_713327"/>
<gene>
    <name evidence="2" type="ORF">LY89DRAFT_713327</name>
</gene>
<dbReference type="GeneID" id="28827770"/>
<proteinExistence type="predicted"/>
<dbReference type="EMBL" id="KQ947404">
    <property type="protein sequence ID" value="KUJ24484.1"/>
    <property type="molecule type" value="Genomic_DNA"/>
</dbReference>
<dbReference type="RefSeq" id="XP_018078839.1">
    <property type="nucleotide sequence ID" value="XM_018218044.1"/>
</dbReference>
<evidence type="ECO:0000313" key="2">
    <source>
        <dbReference type="EMBL" id="KUJ24484.1"/>
    </source>
</evidence>
<dbReference type="OrthoDB" id="3524936at2759"/>
<protein>
    <submittedName>
        <fullName evidence="2">Uncharacterized protein</fullName>
    </submittedName>
</protein>
<organism evidence="2 3">
    <name type="scientific">Mollisia scopiformis</name>
    <name type="common">Conifer needle endophyte fungus</name>
    <name type="synonym">Phialocephala scopiformis</name>
    <dbReference type="NCBI Taxonomy" id="149040"/>
    <lineage>
        <taxon>Eukaryota</taxon>
        <taxon>Fungi</taxon>
        <taxon>Dikarya</taxon>
        <taxon>Ascomycota</taxon>
        <taxon>Pezizomycotina</taxon>
        <taxon>Leotiomycetes</taxon>
        <taxon>Helotiales</taxon>
        <taxon>Mollisiaceae</taxon>
        <taxon>Mollisia</taxon>
    </lineage>
</organism>
<feature type="chain" id="PRO_5008268671" evidence="1">
    <location>
        <begin position="18"/>
        <end position="135"/>
    </location>
</feature>
<name>A0A194XWS5_MOLSC</name>
<keyword evidence="1" id="KW-0732">Signal</keyword>
<dbReference type="Proteomes" id="UP000070700">
    <property type="component" value="Unassembled WGS sequence"/>
</dbReference>
<evidence type="ECO:0000313" key="3">
    <source>
        <dbReference type="Proteomes" id="UP000070700"/>
    </source>
</evidence>
<evidence type="ECO:0000256" key="1">
    <source>
        <dbReference type="SAM" id="SignalP"/>
    </source>
</evidence>
<dbReference type="AlphaFoldDB" id="A0A194XWS5"/>
<keyword evidence="3" id="KW-1185">Reference proteome</keyword>
<accession>A0A194XWS5</accession>
<sequence length="135" mass="14934">MQYSTILLAVFPIMALAAPTTMSKRQINEDIMTAALNWQQDTGFVSSYLDYAVSTFPNQPPNLLSNGAQALAAEQNEVLHKQILDNYFIYFTDTPNQNVINANAVLTSGNPSTFMSVVNNLQDISQPMRECVACH</sequence>
<reference evidence="2 3" key="1">
    <citation type="submission" date="2015-10" db="EMBL/GenBank/DDBJ databases">
        <title>Full genome of DAOMC 229536 Phialocephala scopiformis, a fungal endophyte of spruce producing the potent anti-insectan compound rugulosin.</title>
        <authorList>
            <consortium name="DOE Joint Genome Institute"/>
            <person name="Walker A.K."/>
            <person name="Frasz S.L."/>
            <person name="Seifert K.A."/>
            <person name="Miller J.D."/>
            <person name="Mondo S.J."/>
            <person name="Labutti K."/>
            <person name="Lipzen A."/>
            <person name="Dockter R."/>
            <person name="Kennedy M."/>
            <person name="Grigoriev I.V."/>
            <person name="Spatafora J.W."/>
        </authorList>
    </citation>
    <scope>NUCLEOTIDE SEQUENCE [LARGE SCALE GENOMIC DNA]</scope>
    <source>
        <strain evidence="2 3">CBS 120377</strain>
    </source>
</reference>
<feature type="signal peptide" evidence="1">
    <location>
        <begin position="1"/>
        <end position="17"/>
    </location>
</feature>
<dbReference type="InParanoid" id="A0A194XWS5"/>